<keyword evidence="2 4" id="KW-0396">Initiation factor</keyword>
<feature type="compositionally biased region" description="Basic and acidic residues" evidence="5">
    <location>
        <begin position="568"/>
        <end position="582"/>
    </location>
</feature>
<dbReference type="GO" id="GO:0006413">
    <property type="term" value="P:translational initiation"/>
    <property type="evidence" value="ECO:0000318"/>
    <property type="project" value="GO_Central"/>
</dbReference>
<dbReference type="PANTHER" id="PTHR13242:SF0">
    <property type="entry name" value="EUKARYOTIC TRANSLATION INITIATION FACTOR 3 SUBUNIT L"/>
    <property type="match status" value="1"/>
</dbReference>
<protein>
    <recommendedName>
        <fullName evidence="4">Eukaryotic translation initiation factor 3 subunit L</fullName>
        <shortName evidence="4">eIF3l</shortName>
    </recommendedName>
</protein>
<dbReference type="GO" id="GO:0033290">
    <property type="term" value="C:eukaryotic 48S preinitiation complex"/>
    <property type="evidence" value="ECO:0007669"/>
    <property type="project" value="UniProtKB-UniRule"/>
</dbReference>
<name>Q4Q253_LEIMA</name>
<evidence type="ECO:0000256" key="3">
    <source>
        <dbReference type="ARBA" id="ARBA00022917"/>
    </source>
</evidence>
<evidence type="ECO:0000313" key="8">
    <source>
        <dbReference type="Proteomes" id="UP000000542"/>
    </source>
</evidence>
<evidence type="ECO:0000256" key="5">
    <source>
        <dbReference type="SAM" id="MobiDB-lite"/>
    </source>
</evidence>
<keyword evidence="3 4" id="KW-0648">Protein biosynthesis</keyword>
<dbReference type="OMA" id="INRVTAC"/>
<dbReference type="GO" id="GO:0003743">
    <property type="term" value="F:translation initiation factor activity"/>
    <property type="evidence" value="ECO:0007669"/>
    <property type="project" value="UniProtKB-UniRule"/>
</dbReference>
<dbReference type="Proteomes" id="UP000000542">
    <property type="component" value="Chromosome 36"/>
</dbReference>
<dbReference type="HAMAP" id="MF_03011">
    <property type="entry name" value="eIF3l"/>
    <property type="match status" value="1"/>
</dbReference>
<keyword evidence="6" id="KW-0472">Membrane</keyword>
<dbReference type="VEuPathDB" id="TriTrypDB:LMJFC_360008600"/>
<keyword evidence="8" id="KW-1185">Reference proteome</keyword>
<feature type="compositionally biased region" description="Low complexity" evidence="5">
    <location>
        <begin position="599"/>
        <end position="611"/>
    </location>
</feature>
<dbReference type="RefSeq" id="XP_001686595.1">
    <property type="nucleotide sequence ID" value="XM_001686543.1"/>
</dbReference>
<dbReference type="VEuPathDB" id="TriTrypDB:LmjF.36.0250"/>
<dbReference type="eggNOG" id="KOG3677">
    <property type="taxonomic scope" value="Eukaryota"/>
</dbReference>
<dbReference type="PANTHER" id="PTHR13242">
    <property type="entry name" value="EUKARYOTIC TRANSLATION INITIATION FACTOR 3"/>
    <property type="match status" value="1"/>
</dbReference>
<dbReference type="Pfam" id="PF10255">
    <property type="entry name" value="Paf67"/>
    <property type="match status" value="1"/>
</dbReference>
<accession>Q4Q253</accession>
<evidence type="ECO:0000313" key="7">
    <source>
        <dbReference type="EMBL" id="CAJ08976.1"/>
    </source>
</evidence>
<dbReference type="GO" id="GO:0005852">
    <property type="term" value="C:eukaryotic translation initiation factor 3 complex"/>
    <property type="evidence" value="ECO:0000353"/>
    <property type="project" value="GeneDB"/>
</dbReference>
<comment type="function">
    <text evidence="4">Component of the eukaryotic translation initiation factor 3 (eIF-3) complex, which is involved in protein synthesis of a specialized repertoire of mRNAs and, together with other initiation factors, stimulates binding of mRNA and methionyl-tRNAi to the 40S ribosome. The eIF-3 complex specifically targets and initiates translation of a subset of mRNAs involved in cell proliferation.</text>
</comment>
<organism evidence="7 8">
    <name type="scientific">Leishmania major</name>
    <dbReference type="NCBI Taxonomy" id="5664"/>
    <lineage>
        <taxon>Eukaryota</taxon>
        <taxon>Discoba</taxon>
        <taxon>Euglenozoa</taxon>
        <taxon>Kinetoplastea</taxon>
        <taxon>Metakinetoplastina</taxon>
        <taxon>Trypanosomatida</taxon>
        <taxon>Trypanosomatidae</taxon>
        <taxon>Leishmaniinae</taxon>
        <taxon>Leishmania</taxon>
    </lineage>
</organism>
<proteinExistence type="inferred from homology"/>
<dbReference type="HOGENOM" id="CLU_432437_0_0_1"/>
<comment type="subcellular location">
    <subcellularLocation>
        <location evidence="4">Cytoplasm</location>
    </subcellularLocation>
</comment>
<evidence type="ECO:0000256" key="6">
    <source>
        <dbReference type="SAM" id="Phobius"/>
    </source>
</evidence>
<dbReference type="STRING" id="5664.Q4Q253"/>
<comment type="subunit">
    <text evidence="4">Component of the eukaryotic translation initiation factor 3 (eIF-3) complex.</text>
</comment>
<dbReference type="InParanoid" id="Q4Q253"/>
<dbReference type="KEGG" id="lma:LMJF_36_0250"/>
<reference evidence="7 8" key="1">
    <citation type="journal article" date="2005" name="Science">
        <title>The genome of the kinetoplastid parasite, Leishmania major.</title>
        <authorList>
            <person name="Ivens A.C."/>
            <person name="Peacock C.S."/>
            <person name="Worthey E.A."/>
            <person name="Murphy L."/>
            <person name="Aggarwal G."/>
            <person name="Berriman M."/>
            <person name="Sisk E."/>
            <person name="Rajandream M.A."/>
            <person name="Adlem E."/>
            <person name="Aert R."/>
            <person name="Anupama A."/>
            <person name="Apostolou Z."/>
            <person name="Attipoe P."/>
            <person name="Bason N."/>
            <person name="Bauser C."/>
            <person name="Beck A."/>
            <person name="Beverley S.M."/>
            <person name="Bianchettin G."/>
            <person name="Borzym K."/>
            <person name="Bothe G."/>
            <person name="Bruschi C.V."/>
            <person name="Collins M."/>
            <person name="Cadag E."/>
            <person name="Ciarloni L."/>
            <person name="Clayton C."/>
            <person name="Coulson R.M."/>
            <person name="Cronin A."/>
            <person name="Cruz A.K."/>
            <person name="Davies R.M."/>
            <person name="De Gaudenzi J."/>
            <person name="Dobson D.E."/>
            <person name="Duesterhoeft A."/>
            <person name="Fazelina G."/>
            <person name="Fosker N."/>
            <person name="Frasch A.C."/>
            <person name="Fraser A."/>
            <person name="Fuchs M."/>
            <person name="Gabel C."/>
            <person name="Goble A."/>
            <person name="Goffeau A."/>
            <person name="Harris D."/>
            <person name="Hertz-Fowler C."/>
            <person name="Hilbert H."/>
            <person name="Horn D."/>
            <person name="Huang Y."/>
            <person name="Klages S."/>
            <person name="Knights A."/>
            <person name="Kube M."/>
            <person name="Larke N."/>
            <person name="Litvin L."/>
            <person name="Lord A."/>
            <person name="Louie T."/>
            <person name="Marra M."/>
            <person name="Masuy D."/>
            <person name="Matthews K."/>
            <person name="Michaeli S."/>
            <person name="Mottram J.C."/>
            <person name="Muller-Auer S."/>
            <person name="Munden H."/>
            <person name="Nelson S."/>
            <person name="Norbertczak H."/>
            <person name="Oliver K."/>
            <person name="O'neil S."/>
            <person name="Pentony M."/>
            <person name="Pohl T.M."/>
            <person name="Price C."/>
            <person name="Purnelle B."/>
            <person name="Quail M.A."/>
            <person name="Rabbinowitsch E."/>
            <person name="Reinhardt R."/>
            <person name="Rieger M."/>
            <person name="Rinta J."/>
            <person name="Robben J."/>
            <person name="Robertson L."/>
            <person name="Ruiz J.C."/>
            <person name="Rutter S."/>
            <person name="Saunders D."/>
            <person name="Schafer M."/>
            <person name="Schein J."/>
            <person name="Schwartz D.C."/>
            <person name="Seeger K."/>
            <person name="Seyler A."/>
            <person name="Sharp S."/>
            <person name="Shin H."/>
            <person name="Sivam D."/>
            <person name="Squares R."/>
            <person name="Squares S."/>
            <person name="Tosato V."/>
            <person name="Vogt C."/>
            <person name="Volckaert G."/>
            <person name="Wambutt R."/>
            <person name="Warren T."/>
            <person name="Wedler H."/>
            <person name="Woodward J."/>
            <person name="Zhou S."/>
            <person name="Zimmermann W."/>
            <person name="Smith D.F."/>
            <person name="Blackwell J.M."/>
            <person name="Stuart K.D."/>
            <person name="Barrell B."/>
            <person name="Myler P.J."/>
        </authorList>
    </citation>
    <scope>NUCLEOTIDE SEQUENCE [LARGE SCALE GENOMIC DNA]</scope>
    <source>
        <strain evidence="8">MHOM/IL/81/Friedlin</strain>
    </source>
</reference>
<dbReference type="GO" id="GO:0005737">
    <property type="term" value="C:cytoplasm"/>
    <property type="evidence" value="ECO:0000353"/>
    <property type="project" value="GeneDB"/>
</dbReference>
<keyword evidence="1 4" id="KW-0963">Cytoplasm</keyword>
<keyword evidence="6" id="KW-1133">Transmembrane helix</keyword>
<comment type="similarity">
    <text evidence="4">Belongs to the eIF-3 subunit L family.</text>
</comment>
<evidence type="ECO:0000256" key="2">
    <source>
        <dbReference type="ARBA" id="ARBA00022540"/>
    </source>
</evidence>
<dbReference type="GeneID" id="5655273"/>
<evidence type="ECO:0000256" key="1">
    <source>
        <dbReference type="ARBA" id="ARBA00022490"/>
    </source>
</evidence>
<dbReference type="VEuPathDB" id="TriTrypDB:LMJLV39_360007800"/>
<dbReference type="VEuPathDB" id="TriTrypDB:LMJSD75_360007600"/>
<dbReference type="GO" id="GO:0001732">
    <property type="term" value="P:formation of cytoplasmic translation initiation complex"/>
    <property type="evidence" value="ECO:0007669"/>
    <property type="project" value="UniProtKB-UniRule"/>
</dbReference>
<dbReference type="EMBL" id="FR796432">
    <property type="protein sequence ID" value="CAJ08976.1"/>
    <property type="molecule type" value="Genomic_DNA"/>
</dbReference>
<dbReference type="AlphaFoldDB" id="Q4Q253"/>
<reference evidence="7 8" key="2">
    <citation type="journal article" date="2011" name="Genome Res.">
        <title>Chromosome and gene copy number variation allow major structural change between species and strains of Leishmania.</title>
        <authorList>
            <person name="Rogers M.B."/>
            <person name="Hilley J.D."/>
            <person name="Dickens N.J."/>
            <person name="Wilkes J."/>
            <person name="Bates P.A."/>
            <person name="Depledge D.P."/>
            <person name="Harris D."/>
            <person name="Her Y."/>
            <person name="Herzyk P."/>
            <person name="Imamura H."/>
            <person name="Otto T.D."/>
            <person name="Sanders M."/>
            <person name="Seeger K."/>
            <person name="Dujardin J.C."/>
            <person name="Berriman M."/>
            <person name="Smith D.F."/>
            <person name="Hertz-Fowler C."/>
            <person name="Mottram J.C."/>
        </authorList>
    </citation>
    <scope>NUCLEOTIDE SEQUENCE [LARGE SCALE GENOMIC DNA]</scope>
    <source>
        <strain evidence="8">MHOM/IL/81/Friedlin</strain>
    </source>
</reference>
<feature type="region of interest" description="Disordered" evidence="5">
    <location>
        <begin position="558"/>
        <end position="633"/>
    </location>
</feature>
<keyword evidence="6" id="KW-0812">Transmembrane</keyword>
<dbReference type="InterPro" id="IPR019382">
    <property type="entry name" value="eIF3l"/>
</dbReference>
<feature type="compositionally biased region" description="Polar residues" evidence="5">
    <location>
        <begin position="622"/>
        <end position="633"/>
    </location>
</feature>
<feature type="transmembrane region" description="Helical" evidence="6">
    <location>
        <begin position="37"/>
        <end position="62"/>
    </location>
</feature>
<dbReference type="GO" id="GO:0016282">
    <property type="term" value="C:eukaryotic 43S preinitiation complex"/>
    <property type="evidence" value="ECO:0007669"/>
    <property type="project" value="UniProtKB-UniRule"/>
</dbReference>
<evidence type="ECO:0000256" key="4">
    <source>
        <dbReference type="HAMAP-Rule" id="MF_03011"/>
    </source>
</evidence>
<gene>
    <name evidence="7" type="ORF">LMJF_36_0250</name>
</gene>
<sequence>MGLYQHHRCPPPQLLPPQKHGCAVIHSYPPYTPSFPVYQVCLCVHLLLVIVSDCAIFIFLLASESSLSRPLSSPKTRTTQRTLTHVFAKMATNPDIETDIPRDVYQFFRGLNRAVERRDAAAMHDLYESQFDALTKNYYMAGHGQFRSWPALRLEQVSSCFRGNHMAELVYSFLFYKHLFMDNRSVRAPDAEGAWKTYSELLPMLKSYELPNWMLWDIFDEFLYQMTVVYQKVFVTEGIWAVPEVSRLLNEVIDNSRLLELVKQPDFLEDIHRGPNTGALSGFYAIVTKSKLNVLLGDYYSALTDLEPLDVYNKGRAVLTRVSPCAVSVFYHIGFSYLMIHRFEDASNAFRRCVTVKLNGRRFSERVQQDAAYMYVCARVLGGMPINNLTSYLDSRKVAAFEDDRESLRTGDEERFRDVFDRCSPKFLTVPPSDGSPVKGSEGRELQARMFRRAVQQQQDIIKLRGYFKVYQNTKMNLLETLLEVDDGYAPLFALKMRSRQLVHDGVTADLLQGVFTSSSEFDCIVQDDNVEVVPSMTFGGIEQKLLNKIKNTQRDIEVAKRKFNQTRNRDEGGNKRKDQRDQKRRPNQQQLHGGVGNNAGSANRSSNNVNRHPRQKMAAQPMTSNLFNRNDN</sequence>